<gene>
    <name evidence="3" type="ORF">Mal64_34220</name>
</gene>
<sequence length="48" mass="5338">MSTLRPTHGSRNAADHTNNYESMTPREQLLGMFVVLLVLLLAVVLKSL</sequence>
<evidence type="ECO:0000313" key="3">
    <source>
        <dbReference type="EMBL" id="TWT86595.1"/>
    </source>
</evidence>
<reference evidence="3 4" key="1">
    <citation type="submission" date="2019-02" db="EMBL/GenBank/DDBJ databases">
        <title>Deep-cultivation of Planctomycetes and their phenomic and genomic characterization uncovers novel biology.</title>
        <authorList>
            <person name="Wiegand S."/>
            <person name="Jogler M."/>
            <person name="Boedeker C."/>
            <person name="Pinto D."/>
            <person name="Vollmers J."/>
            <person name="Rivas-Marin E."/>
            <person name="Kohn T."/>
            <person name="Peeters S.H."/>
            <person name="Heuer A."/>
            <person name="Rast P."/>
            <person name="Oberbeckmann S."/>
            <person name="Bunk B."/>
            <person name="Jeske O."/>
            <person name="Meyerdierks A."/>
            <person name="Storesund J.E."/>
            <person name="Kallscheuer N."/>
            <person name="Luecker S."/>
            <person name="Lage O.M."/>
            <person name="Pohl T."/>
            <person name="Merkel B.J."/>
            <person name="Hornburger P."/>
            <person name="Mueller R.-W."/>
            <person name="Bruemmer F."/>
            <person name="Labrenz M."/>
            <person name="Spormann A.M."/>
            <person name="Op Den Camp H."/>
            <person name="Overmann J."/>
            <person name="Amann R."/>
            <person name="Jetten M.S.M."/>
            <person name="Mascher T."/>
            <person name="Medema M.H."/>
            <person name="Devos D.P."/>
            <person name="Kaster A.-K."/>
            <person name="Ovreas L."/>
            <person name="Rohde M."/>
            <person name="Galperin M.Y."/>
            <person name="Jogler C."/>
        </authorList>
    </citation>
    <scope>NUCLEOTIDE SEQUENCE [LARGE SCALE GENOMIC DNA]</scope>
    <source>
        <strain evidence="3 4">Mal64</strain>
    </source>
</reference>
<protein>
    <submittedName>
        <fullName evidence="3">Uncharacterized protein</fullName>
    </submittedName>
</protein>
<comment type="caution">
    <text evidence="3">The sequence shown here is derived from an EMBL/GenBank/DDBJ whole genome shotgun (WGS) entry which is preliminary data.</text>
</comment>
<organism evidence="3 4">
    <name type="scientific">Pseudobythopirellula maris</name>
    <dbReference type="NCBI Taxonomy" id="2527991"/>
    <lineage>
        <taxon>Bacteria</taxon>
        <taxon>Pseudomonadati</taxon>
        <taxon>Planctomycetota</taxon>
        <taxon>Planctomycetia</taxon>
        <taxon>Pirellulales</taxon>
        <taxon>Lacipirellulaceae</taxon>
        <taxon>Pseudobythopirellula</taxon>
    </lineage>
</organism>
<feature type="transmembrane region" description="Helical" evidence="2">
    <location>
        <begin position="28"/>
        <end position="45"/>
    </location>
</feature>
<name>A0A5C5ZHL6_9BACT</name>
<accession>A0A5C5ZHL6</accession>
<keyword evidence="4" id="KW-1185">Reference proteome</keyword>
<evidence type="ECO:0000256" key="1">
    <source>
        <dbReference type="SAM" id="MobiDB-lite"/>
    </source>
</evidence>
<keyword evidence="2" id="KW-0472">Membrane</keyword>
<dbReference type="Proteomes" id="UP000315440">
    <property type="component" value="Unassembled WGS sequence"/>
</dbReference>
<dbReference type="EMBL" id="SJPQ01000004">
    <property type="protein sequence ID" value="TWT86595.1"/>
    <property type="molecule type" value="Genomic_DNA"/>
</dbReference>
<keyword evidence="2" id="KW-1133">Transmembrane helix</keyword>
<proteinExistence type="predicted"/>
<dbReference type="RefSeq" id="WP_197525843.1">
    <property type="nucleotide sequence ID" value="NZ_SJPQ01000004.1"/>
</dbReference>
<dbReference type="AlphaFoldDB" id="A0A5C5ZHL6"/>
<evidence type="ECO:0000313" key="4">
    <source>
        <dbReference type="Proteomes" id="UP000315440"/>
    </source>
</evidence>
<evidence type="ECO:0000256" key="2">
    <source>
        <dbReference type="SAM" id="Phobius"/>
    </source>
</evidence>
<keyword evidence="2" id="KW-0812">Transmembrane</keyword>
<feature type="region of interest" description="Disordered" evidence="1">
    <location>
        <begin position="1"/>
        <end position="20"/>
    </location>
</feature>